<evidence type="ECO:0000313" key="3">
    <source>
        <dbReference type="Proteomes" id="UP001064087"/>
    </source>
</evidence>
<keyword evidence="1" id="KW-0812">Transmembrane</keyword>
<evidence type="ECO:0000256" key="1">
    <source>
        <dbReference type="SAM" id="Phobius"/>
    </source>
</evidence>
<accession>A0ABY6DFT3</accession>
<dbReference type="RefSeq" id="WP_263048989.1">
    <property type="nucleotide sequence ID" value="NZ_CP106738.1"/>
</dbReference>
<sequence length="166" mass="18684">MPYEWSPQAIGSPLTRLDLWPHRSLPRRGFAGFMVVTCVMISLPLFALLGTVLLWGLLPFVALAVAGLWWALQRSYASGNTHEVLFMDADAVRLTRTNPHGDVQEWDCNSYWAQVNMYPTGGPVAHYLTLKGRGREVEIGAFLSEDERRALYPEIKNALQLARVAR</sequence>
<keyword evidence="3" id="KW-1185">Reference proteome</keyword>
<dbReference type="InterPro" id="IPR019253">
    <property type="entry name" value="DUF2244_TM"/>
</dbReference>
<keyword evidence="1" id="KW-1133">Transmembrane helix</keyword>
<feature type="transmembrane region" description="Helical" evidence="1">
    <location>
        <begin position="29"/>
        <end position="47"/>
    </location>
</feature>
<name>A0ABY6DFT3_9RHOB</name>
<gene>
    <name evidence="2" type="ORF">N7U68_09820</name>
</gene>
<evidence type="ECO:0000313" key="2">
    <source>
        <dbReference type="EMBL" id="UXX84910.1"/>
    </source>
</evidence>
<proteinExistence type="predicted"/>
<protein>
    <submittedName>
        <fullName evidence="2">DUF2244 domain-containing protein</fullName>
    </submittedName>
</protein>
<organism evidence="2 3">
    <name type="scientific">Roseovarius pelagicus</name>
    <dbReference type="NCBI Taxonomy" id="2980108"/>
    <lineage>
        <taxon>Bacteria</taxon>
        <taxon>Pseudomonadati</taxon>
        <taxon>Pseudomonadota</taxon>
        <taxon>Alphaproteobacteria</taxon>
        <taxon>Rhodobacterales</taxon>
        <taxon>Roseobacteraceae</taxon>
        <taxon>Roseovarius</taxon>
    </lineage>
</organism>
<keyword evidence="1" id="KW-0472">Membrane</keyword>
<dbReference type="Proteomes" id="UP001064087">
    <property type="component" value="Chromosome"/>
</dbReference>
<feature type="transmembrane region" description="Helical" evidence="1">
    <location>
        <begin position="53"/>
        <end position="72"/>
    </location>
</feature>
<dbReference type="EMBL" id="CP106738">
    <property type="protein sequence ID" value="UXX84910.1"/>
    <property type="molecule type" value="Genomic_DNA"/>
</dbReference>
<reference evidence="2" key="1">
    <citation type="submission" date="2022-10" db="EMBL/GenBank/DDBJ databases">
        <title>Roseovarius pelagicus sp. nov., isolated from Arctic seawater.</title>
        <authorList>
            <person name="Hong Y.W."/>
            <person name="Hwang C.Y."/>
        </authorList>
    </citation>
    <scope>NUCLEOTIDE SEQUENCE</scope>
    <source>
        <strain evidence="2">HL-MP18</strain>
    </source>
</reference>
<dbReference type="Pfam" id="PF10003">
    <property type="entry name" value="DUF2244"/>
    <property type="match status" value="1"/>
</dbReference>